<dbReference type="STRING" id="861298.SAMN04488136_13061"/>
<dbReference type="RefSeq" id="WP_093278138.1">
    <property type="nucleotide sequence ID" value="NZ_FNDD01000030.1"/>
</dbReference>
<keyword evidence="3" id="KW-1185">Reference proteome</keyword>
<dbReference type="EMBL" id="FNDD01000030">
    <property type="protein sequence ID" value="SDH81407.1"/>
    <property type="molecule type" value="Genomic_DNA"/>
</dbReference>
<dbReference type="SUPFAM" id="SSF52540">
    <property type="entry name" value="P-loop containing nucleoside triphosphate hydrolases"/>
    <property type="match status" value="1"/>
</dbReference>
<proteinExistence type="predicted"/>
<dbReference type="PANTHER" id="PTHR13696">
    <property type="entry name" value="P-LOOP CONTAINING NUCLEOSIDE TRIPHOSPHATE HYDROLASE"/>
    <property type="match status" value="1"/>
</dbReference>
<dbReference type="Pfam" id="PF13614">
    <property type="entry name" value="AAA_31"/>
    <property type="match status" value="1"/>
</dbReference>
<dbReference type="InterPro" id="IPR027417">
    <property type="entry name" value="P-loop_NTPase"/>
</dbReference>
<dbReference type="InterPro" id="IPR025669">
    <property type="entry name" value="AAA_dom"/>
</dbReference>
<dbReference type="AlphaFoldDB" id="A0A1G8FGY2"/>
<dbReference type="PANTHER" id="PTHR13696:SF98">
    <property type="entry name" value="PLASMID PARTITION PROTEIN A"/>
    <property type="match status" value="1"/>
</dbReference>
<sequence length="411" mass="46433">MKLMQLEERAKRAKAVREERDLLHEMFESDNTGITYNTEDIAGIFRIASSRKARDELNKIEKSEDVTFGRAANNQFALTPDEVHWLCGHFKIPPYSALGKRAFVMNNINLKGGVGKSTSGCMIADGLTKSVDHISKQMRILIIDLDPQGSATKHFLGDFRSAALFQSAITLMASESTDLDLINELSIVKDTSNKNVHIIPCTTDDGFLSEQLSEVAEEQGIEVHEMLYERVIKPVEYQYDVIILDAGPHMDNVLRASIGASDGLLTPIPPKEFDFDSTLKFFERFPDIFTSLIERGYDIERLQFSKVFMNLWKENARSSVSRLYNARAMNELTEIFGESDLISEHLPEEEAYQRCADNQHTIFSMAQSTYGKELGDLIPFNRAKAQATKWLNAVWRTISLAHQKFDSNGGK</sequence>
<accession>A0A1G8FGY2</accession>
<feature type="domain" description="AAA" evidence="1">
    <location>
        <begin position="108"/>
        <end position="277"/>
    </location>
</feature>
<organism evidence="2 3">
    <name type="scientific">Vibrio xiamenensis</name>
    <dbReference type="NCBI Taxonomy" id="861298"/>
    <lineage>
        <taxon>Bacteria</taxon>
        <taxon>Pseudomonadati</taxon>
        <taxon>Pseudomonadota</taxon>
        <taxon>Gammaproteobacteria</taxon>
        <taxon>Vibrionales</taxon>
        <taxon>Vibrionaceae</taxon>
        <taxon>Vibrio</taxon>
    </lineage>
</organism>
<dbReference type="Gene3D" id="3.40.50.300">
    <property type="entry name" value="P-loop containing nucleotide triphosphate hydrolases"/>
    <property type="match status" value="1"/>
</dbReference>
<protein>
    <submittedName>
        <fullName evidence="2">Cellulose biosynthesis protein BcsQ</fullName>
    </submittedName>
</protein>
<dbReference type="InterPro" id="IPR050678">
    <property type="entry name" value="DNA_Partitioning_ATPase"/>
</dbReference>
<dbReference type="OrthoDB" id="6289637at2"/>
<dbReference type="CDD" id="cd02042">
    <property type="entry name" value="ParAB_family"/>
    <property type="match status" value="1"/>
</dbReference>
<gene>
    <name evidence="2" type="ORF">SAMN04488136_13061</name>
</gene>
<evidence type="ECO:0000313" key="2">
    <source>
        <dbReference type="EMBL" id="SDH81407.1"/>
    </source>
</evidence>
<evidence type="ECO:0000313" key="3">
    <source>
        <dbReference type="Proteomes" id="UP000198854"/>
    </source>
</evidence>
<reference evidence="2 3" key="1">
    <citation type="submission" date="2016-10" db="EMBL/GenBank/DDBJ databases">
        <authorList>
            <person name="de Groot N.N."/>
        </authorList>
    </citation>
    <scope>NUCLEOTIDE SEQUENCE [LARGE SCALE GENOMIC DNA]</scope>
    <source>
        <strain evidence="2 3">CGMCC 1.10228</strain>
    </source>
</reference>
<evidence type="ECO:0000259" key="1">
    <source>
        <dbReference type="Pfam" id="PF13614"/>
    </source>
</evidence>
<dbReference type="Proteomes" id="UP000198854">
    <property type="component" value="Unassembled WGS sequence"/>
</dbReference>
<name>A0A1G8FGY2_9VIBR</name>